<keyword evidence="2" id="KW-0812">Transmembrane</keyword>
<dbReference type="OrthoDB" id="4401005at2"/>
<keyword evidence="3" id="KW-0732">Signal</keyword>
<keyword evidence="2" id="KW-0472">Membrane</keyword>
<gene>
    <name evidence="4" type="ORF">C1706_10130</name>
</gene>
<protein>
    <submittedName>
        <fullName evidence="4">Uncharacterized protein</fullName>
    </submittedName>
</protein>
<evidence type="ECO:0000256" key="2">
    <source>
        <dbReference type="SAM" id="Phobius"/>
    </source>
</evidence>
<proteinExistence type="predicted"/>
<feature type="chain" id="PRO_5020490847" evidence="3">
    <location>
        <begin position="27"/>
        <end position="205"/>
    </location>
</feature>
<keyword evidence="5" id="KW-1185">Reference proteome</keyword>
<feature type="region of interest" description="Disordered" evidence="1">
    <location>
        <begin position="153"/>
        <end position="176"/>
    </location>
</feature>
<name>A0A4Q2EFB8_9ACTN</name>
<accession>A0A4Q2EFB8</accession>
<comment type="caution">
    <text evidence="4">The sequence shown here is derived from an EMBL/GenBank/DDBJ whole genome shotgun (WGS) entry which is preliminary data.</text>
</comment>
<sequence>MKRGRIGAALAAALLVSGAAATPVAAAPESDATSCAGVWVVVEGDRAGCAAAFSSGQEALVSAGFTTQDSSPGLLCRIDEVPAVCTVKPSAYWSYWQATRDAAGGFGPWTYSSLGYANSRPQAGNAEGWVFGDGSQPPAPLTPAAAAQLSASSTPLSPVVPSTPSAPASAAPAGSSDGTGAAITGGIVLVAVAITVVVLVRRRRA</sequence>
<evidence type="ECO:0000256" key="1">
    <source>
        <dbReference type="SAM" id="MobiDB-lite"/>
    </source>
</evidence>
<evidence type="ECO:0000256" key="3">
    <source>
        <dbReference type="SAM" id="SignalP"/>
    </source>
</evidence>
<dbReference type="Proteomes" id="UP000290624">
    <property type="component" value="Unassembled WGS sequence"/>
</dbReference>
<feature type="transmembrane region" description="Helical" evidence="2">
    <location>
        <begin position="181"/>
        <end position="200"/>
    </location>
</feature>
<dbReference type="RefSeq" id="WP_129459109.1">
    <property type="nucleotide sequence ID" value="NZ_PPCV01000006.1"/>
</dbReference>
<keyword evidence="2" id="KW-1133">Transmembrane helix</keyword>
<dbReference type="AlphaFoldDB" id="A0A4Q2EFB8"/>
<feature type="signal peptide" evidence="3">
    <location>
        <begin position="1"/>
        <end position="26"/>
    </location>
</feature>
<evidence type="ECO:0000313" key="5">
    <source>
        <dbReference type="Proteomes" id="UP000290624"/>
    </source>
</evidence>
<organism evidence="4 5">
    <name type="scientific">Propioniciclava flava</name>
    <dbReference type="NCBI Taxonomy" id="2072026"/>
    <lineage>
        <taxon>Bacteria</taxon>
        <taxon>Bacillati</taxon>
        <taxon>Actinomycetota</taxon>
        <taxon>Actinomycetes</taxon>
        <taxon>Propionibacteriales</taxon>
        <taxon>Propionibacteriaceae</taxon>
        <taxon>Propioniciclava</taxon>
    </lineage>
</organism>
<evidence type="ECO:0000313" key="4">
    <source>
        <dbReference type="EMBL" id="RXW31889.1"/>
    </source>
</evidence>
<reference evidence="4 5" key="1">
    <citation type="submission" date="2018-01" db="EMBL/GenBank/DDBJ databases">
        <title>Lactibacter flavus gen. nov., sp. nov., a novel bacterium of the family Propionibacteriaceae isolated from raw milk and dairy products.</title>
        <authorList>
            <person name="Wenning M."/>
            <person name="Breitenwieser F."/>
            <person name="Huptas C."/>
            <person name="von Neubeck M."/>
            <person name="Busse H.-J."/>
            <person name="Scherer S."/>
        </authorList>
    </citation>
    <scope>NUCLEOTIDE SEQUENCE [LARGE SCALE GENOMIC DNA]</scope>
    <source>
        <strain evidence="4 5">VG341</strain>
    </source>
</reference>
<dbReference type="EMBL" id="PPCV01000006">
    <property type="protein sequence ID" value="RXW31889.1"/>
    <property type="molecule type" value="Genomic_DNA"/>
</dbReference>